<evidence type="ECO:0000313" key="2">
    <source>
        <dbReference type="EMBL" id="BAT75237.1"/>
    </source>
</evidence>
<name>A0A0S3R3L7_PHAAN</name>
<evidence type="ECO:0000256" key="1">
    <source>
        <dbReference type="SAM" id="MobiDB-lite"/>
    </source>
</evidence>
<evidence type="ECO:0000313" key="3">
    <source>
        <dbReference type="Proteomes" id="UP000291084"/>
    </source>
</evidence>
<feature type="compositionally biased region" description="Polar residues" evidence="1">
    <location>
        <begin position="81"/>
        <end position="103"/>
    </location>
</feature>
<feature type="region of interest" description="Disordered" evidence="1">
    <location>
        <begin position="58"/>
        <end position="112"/>
    </location>
</feature>
<protein>
    <submittedName>
        <fullName evidence="2">Uncharacterized protein</fullName>
    </submittedName>
</protein>
<organism evidence="2 3">
    <name type="scientific">Vigna angularis var. angularis</name>
    <dbReference type="NCBI Taxonomy" id="157739"/>
    <lineage>
        <taxon>Eukaryota</taxon>
        <taxon>Viridiplantae</taxon>
        <taxon>Streptophyta</taxon>
        <taxon>Embryophyta</taxon>
        <taxon>Tracheophyta</taxon>
        <taxon>Spermatophyta</taxon>
        <taxon>Magnoliopsida</taxon>
        <taxon>eudicotyledons</taxon>
        <taxon>Gunneridae</taxon>
        <taxon>Pentapetalae</taxon>
        <taxon>rosids</taxon>
        <taxon>fabids</taxon>
        <taxon>Fabales</taxon>
        <taxon>Fabaceae</taxon>
        <taxon>Papilionoideae</taxon>
        <taxon>50 kb inversion clade</taxon>
        <taxon>NPAAA clade</taxon>
        <taxon>indigoferoid/millettioid clade</taxon>
        <taxon>Phaseoleae</taxon>
        <taxon>Vigna</taxon>
    </lineage>
</organism>
<dbReference type="AlphaFoldDB" id="A0A0S3R3L7"/>
<accession>A0A0S3R3L7</accession>
<dbReference type="EMBL" id="AP015034">
    <property type="protein sequence ID" value="BAT75237.1"/>
    <property type="molecule type" value="Genomic_DNA"/>
</dbReference>
<feature type="non-terminal residue" evidence="2">
    <location>
        <position position="1"/>
    </location>
</feature>
<reference evidence="2 3" key="1">
    <citation type="journal article" date="2015" name="Sci. Rep.">
        <title>The power of single molecule real-time sequencing technology in the de novo assembly of a eukaryotic genome.</title>
        <authorList>
            <person name="Sakai H."/>
            <person name="Naito K."/>
            <person name="Ogiso-Tanaka E."/>
            <person name="Takahashi Y."/>
            <person name="Iseki K."/>
            <person name="Muto C."/>
            <person name="Satou K."/>
            <person name="Teruya K."/>
            <person name="Shiroma A."/>
            <person name="Shimoji M."/>
            <person name="Hirano T."/>
            <person name="Itoh T."/>
            <person name="Kaga A."/>
            <person name="Tomooka N."/>
        </authorList>
    </citation>
    <scope>NUCLEOTIDE SEQUENCE [LARGE SCALE GENOMIC DNA]</scope>
    <source>
        <strain evidence="3">cv. Shumari</strain>
    </source>
</reference>
<feature type="compositionally biased region" description="Polar residues" evidence="1">
    <location>
        <begin position="20"/>
        <end position="39"/>
    </location>
</feature>
<keyword evidence="3" id="KW-1185">Reference proteome</keyword>
<proteinExistence type="predicted"/>
<gene>
    <name evidence="2" type="primary">Vigan.01G306900</name>
    <name evidence="2" type="ORF">VIGAN_01306900</name>
</gene>
<feature type="region of interest" description="Disordered" evidence="1">
    <location>
        <begin position="1"/>
        <end position="39"/>
    </location>
</feature>
<sequence length="112" mass="11911">HPLKSPHLYVTPSHSKPLVSPTSPSSGQHSTSRGALSSFMRMNTPSLSLSNPLLALKPTTSISPPKSLTSPNFSPRLVPSPNLTIDPSRISCSQNASSPSTILINIHHQPEV</sequence>
<dbReference type="Proteomes" id="UP000291084">
    <property type="component" value="Chromosome 1"/>
</dbReference>
<feature type="compositionally biased region" description="Polar residues" evidence="1">
    <location>
        <begin position="59"/>
        <end position="73"/>
    </location>
</feature>